<sequence length="29" mass="3162">MASKKAYGALAWIMNWTSCQELTSAAQSI</sequence>
<protein>
    <submittedName>
        <fullName evidence="1">Uncharacterized protein</fullName>
    </submittedName>
</protein>
<reference evidence="1" key="2">
    <citation type="journal article" date="2015" name="Data Brief">
        <title>Shoot transcriptome of the giant reed, Arundo donax.</title>
        <authorList>
            <person name="Barrero R.A."/>
            <person name="Guerrero F.D."/>
            <person name="Moolhuijzen P."/>
            <person name="Goolsby J.A."/>
            <person name="Tidwell J."/>
            <person name="Bellgard S.E."/>
            <person name="Bellgard M.I."/>
        </authorList>
    </citation>
    <scope>NUCLEOTIDE SEQUENCE</scope>
    <source>
        <tissue evidence="1">Shoot tissue taken approximately 20 cm above the soil surface</tissue>
    </source>
</reference>
<organism evidence="1">
    <name type="scientific">Arundo donax</name>
    <name type="common">Giant reed</name>
    <name type="synonym">Donax arundinaceus</name>
    <dbReference type="NCBI Taxonomy" id="35708"/>
    <lineage>
        <taxon>Eukaryota</taxon>
        <taxon>Viridiplantae</taxon>
        <taxon>Streptophyta</taxon>
        <taxon>Embryophyta</taxon>
        <taxon>Tracheophyta</taxon>
        <taxon>Spermatophyta</taxon>
        <taxon>Magnoliopsida</taxon>
        <taxon>Liliopsida</taxon>
        <taxon>Poales</taxon>
        <taxon>Poaceae</taxon>
        <taxon>PACMAD clade</taxon>
        <taxon>Arundinoideae</taxon>
        <taxon>Arundineae</taxon>
        <taxon>Arundo</taxon>
    </lineage>
</organism>
<evidence type="ECO:0000313" key="1">
    <source>
        <dbReference type="EMBL" id="JAE12811.1"/>
    </source>
</evidence>
<accession>A0A0A9FR65</accession>
<proteinExistence type="predicted"/>
<reference evidence="1" key="1">
    <citation type="submission" date="2014-09" db="EMBL/GenBank/DDBJ databases">
        <authorList>
            <person name="Magalhaes I.L.F."/>
            <person name="Oliveira U."/>
            <person name="Santos F.R."/>
            <person name="Vidigal T.H.D.A."/>
            <person name="Brescovit A.D."/>
            <person name="Santos A.J."/>
        </authorList>
    </citation>
    <scope>NUCLEOTIDE SEQUENCE</scope>
    <source>
        <tissue evidence="1">Shoot tissue taken approximately 20 cm above the soil surface</tissue>
    </source>
</reference>
<dbReference type="AlphaFoldDB" id="A0A0A9FR65"/>
<dbReference type="EMBL" id="GBRH01185085">
    <property type="protein sequence ID" value="JAE12811.1"/>
    <property type="molecule type" value="Transcribed_RNA"/>
</dbReference>
<name>A0A0A9FR65_ARUDO</name>